<evidence type="ECO:0000256" key="1">
    <source>
        <dbReference type="SAM" id="Phobius"/>
    </source>
</evidence>
<keyword evidence="1" id="KW-0472">Membrane</keyword>
<comment type="caution">
    <text evidence="2">The sequence shown here is derived from an EMBL/GenBank/DDBJ whole genome shotgun (WGS) entry which is preliminary data.</text>
</comment>
<protein>
    <submittedName>
        <fullName evidence="2">Membrane protein</fullName>
    </submittedName>
</protein>
<feature type="transmembrane region" description="Helical" evidence="1">
    <location>
        <begin position="42"/>
        <end position="63"/>
    </location>
</feature>
<name>A0A0M8PM33_RHORH</name>
<dbReference type="Proteomes" id="UP000037712">
    <property type="component" value="Unassembled WGS sequence"/>
</dbReference>
<feature type="transmembrane region" description="Helical" evidence="1">
    <location>
        <begin position="18"/>
        <end position="36"/>
    </location>
</feature>
<keyword evidence="1" id="KW-0812">Transmembrane</keyword>
<dbReference type="RefSeq" id="WP_054373342.1">
    <property type="nucleotide sequence ID" value="NZ_AZYO01000037.1"/>
</dbReference>
<reference evidence="2 3" key="1">
    <citation type="journal article" date="2015" name="Genome Announc.">
        <title>Draft Genome Sequence of Rhodococcus rhodochrous Strain KG-21, a Soil Isolate from Oil Fields of Krishna-Godavari Basin, India.</title>
        <authorList>
            <person name="Dawar C."/>
            <person name="Aggarwal R.K."/>
        </authorList>
    </citation>
    <scope>NUCLEOTIDE SEQUENCE [LARGE SCALE GENOMIC DNA]</scope>
    <source>
        <strain evidence="2 3">KG-21</strain>
    </source>
</reference>
<dbReference type="PATRIC" id="fig|1441923.3.peg.3250"/>
<evidence type="ECO:0000313" key="3">
    <source>
        <dbReference type="Proteomes" id="UP000037712"/>
    </source>
</evidence>
<sequence>MNEPTEPRFHEPGGRWRTVAFGPVLCVVALVVELATGPVVHWVALPVIALVLSGFAYVMVVAARRHVSVELTAKTLRLGTEELPVEEIEAVLPAADPRALDPERWETARPLGELSNVPRGRTAVGLRLRGGALVRAWARDDERLRSELEALLAERTDPPCPNTP</sequence>
<accession>A0A0M8PM33</accession>
<gene>
    <name evidence="2" type="ORF">Z051_14855</name>
</gene>
<evidence type="ECO:0000313" key="2">
    <source>
        <dbReference type="EMBL" id="KOS55462.1"/>
    </source>
</evidence>
<proteinExistence type="predicted"/>
<reference evidence="3" key="2">
    <citation type="submission" date="2015-01" db="EMBL/GenBank/DDBJ databases">
        <title>Draft genome sequence of potential hydrocarbon metabolising strain of Rhodococcus rhodochrous.</title>
        <authorList>
            <person name="Aggarwal R.K."/>
            <person name="Dawar C."/>
        </authorList>
    </citation>
    <scope>NUCLEOTIDE SEQUENCE [LARGE SCALE GENOMIC DNA]</scope>
    <source>
        <strain evidence="3">KG-21</strain>
    </source>
</reference>
<dbReference type="EMBL" id="AZYO01000037">
    <property type="protein sequence ID" value="KOS55462.1"/>
    <property type="molecule type" value="Genomic_DNA"/>
</dbReference>
<keyword evidence="1" id="KW-1133">Transmembrane helix</keyword>
<organism evidence="2 3">
    <name type="scientific">Rhodococcus rhodochrous KG-21</name>
    <dbReference type="NCBI Taxonomy" id="1441923"/>
    <lineage>
        <taxon>Bacteria</taxon>
        <taxon>Bacillati</taxon>
        <taxon>Actinomycetota</taxon>
        <taxon>Actinomycetes</taxon>
        <taxon>Mycobacteriales</taxon>
        <taxon>Nocardiaceae</taxon>
        <taxon>Rhodococcus</taxon>
    </lineage>
</organism>
<dbReference type="AlphaFoldDB" id="A0A0M8PM33"/>